<comment type="caution">
    <text evidence="1">The sequence shown here is derived from an EMBL/GenBank/DDBJ whole genome shotgun (WGS) entry which is preliminary data.</text>
</comment>
<reference evidence="1 2" key="1">
    <citation type="submission" date="2022-07" db="EMBL/GenBank/DDBJ databases">
        <title>Genome-wide signatures of adaptation to extreme environments.</title>
        <authorList>
            <person name="Cho C.H."/>
            <person name="Yoon H.S."/>
        </authorList>
    </citation>
    <scope>NUCLEOTIDE SEQUENCE [LARGE SCALE GENOMIC DNA]</scope>
    <source>
        <strain evidence="1 2">DBV 063 E5</strain>
    </source>
</reference>
<dbReference type="EMBL" id="JANCYW010000007">
    <property type="protein sequence ID" value="KAK4536174.1"/>
    <property type="molecule type" value="Genomic_DNA"/>
</dbReference>
<protein>
    <submittedName>
        <fullName evidence="1">Uncharacterized protein</fullName>
    </submittedName>
</protein>
<dbReference type="Proteomes" id="UP001301350">
    <property type="component" value="Unassembled WGS sequence"/>
</dbReference>
<name>A0AAV9IV59_CYACA</name>
<proteinExistence type="predicted"/>
<sequence>MTAEQDIVSAYNGPLIMFSALSGHPALRTRYHYALYLEPDALPVRGNFLAAVEELAWWALAERKMTVQSGCSANASAPRSFWRNGSPALYRLGDEASRFFRGCFDSYACNPWRDPCSYVWDMYLWVCFGGQYHPTREIGITCAFHHAGSAWVSNRGSVAWESLRELPFIDEVYLLHSVYVIDRVAVIVDDLEQEIEAEESGHRTLESDTRQLA</sequence>
<evidence type="ECO:0000313" key="2">
    <source>
        <dbReference type="Proteomes" id="UP001301350"/>
    </source>
</evidence>
<dbReference type="AlphaFoldDB" id="A0AAV9IV59"/>
<evidence type="ECO:0000313" key="1">
    <source>
        <dbReference type="EMBL" id="KAK4536174.1"/>
    </source>
</evidence>
<accession>A0AAV9IV59</accession>
<gene>
    <name evidence="1" type="ORF">CDCA_CDCA07G2199</name>
</gene>
<organism evidence="1 2">
    <name type="scientific">Cyanidium caldarium</name>
    <name type="common">Red alga</name>
    <dbReference type="NCBI Taxonomy" id="2771"/>
    <lineage>
        <taxon>Eukaryota</taxon>
        <taxon>Rhodophyta</taxon>
        <taxon>Bangiophyceae</taxon>
        <taxon>Cyanidiales</taxon>
        <taxon>Cyanidiaceae</taxon>
        <taxon>Cyanidium</taxon>
    </lineage>
</organism>
<keyword evidence="2" id="KW-1185">Reference proteome</keyword>